<protein>
    <submittedName>
        <fullName evidence="1">Uncharacterized protein</fullName>
    </submittedName>
</protein>
<dbReference type="AlphaFoldDB" id="A0A2P2QXN0"/>
<organism evidence="1">
    <name type="scientific">Rhizophora mucronata</name>
    <name type="common">Asiatic mangrove</name>
    <dbReference type="NCBI Taxonomy" id="61149"/>
    <lineage>
        <taxon>Eukaryota</taxon>
        <taxon>Viridiplantae</taxon>
        <taxon>Streptophyta</taxon>
        <taxon>Embryophyta</taxon>
        <taxon>Tracheophyta</taxon>
        <taxon>Spermatophyta</taxon>
        <taxon>Magnoliopsida</taxon>
        <taxon>eudicotyledons</taxon>
        <taxon>Gunneridae</taxon>
        <taxon>Pentapetalae</taxon>
        <taxon>rosids</taxon>
        <taxon>fabids</taxon>
        <taxon>Malpighiales</taxon>
        <taxon>Rhizophoraceae</taxon>
        <taxon>Rhizophora</taxon>
    </lineage>
</organism>
<name>A0A2P2QXN0_RHIMU</name>
<dbReference type="EMBL" id="GGEC01091160">
    <property type="protein sequence ID" value="MBX71644.1"/>
    <property type="molecule type" value="Transcribed_RNA"/>
</dbReference>
<proteinExistence type="predicted"/>
<reference evidence="1" key="1">
    <citation type="submission" date="2018-02" db="EMBL/GenBank/DDBJ databases">
        <title>Rhizophora mucronata_Transcriptome.</title>
        <authorList>
            <person name="Meera S.P."/>
            <person name="Sreeshan A."/>
            <person name="Augustine A."/>
        </authorList>
    </citation>
    <scope>NUCLEOTIDE SEQUENCE</scope>
    <source>
        <tissue evidence="1">Leaf</tissue>
    </source>
</reference>
<sequence length="50" mass="5807">MFLSDFWFLESCAHIHFSILLNLRVYMPSSCFSAKALGGNYYTIPFCNLH</sequence>
<evidence type="ECO:0000313" key="1">
    <source>
        <dbReference type="EMBL" id="MBX71644.1"/>
    </source>
</evidence>
<accession>A0A2P2QXN0</accession>